<feature type="region of interest" description="Disordered" evidence="1">
    <location>
        <begin position="86"/>
        <end position="121"/>
    </location>
</feature>
<proteinExistence type="predicted"/>
<dbReference type="AlphaFoldDB" id="A0A9W7ARA6"/>
<dbReference type="Proteomes" id="UP001165085">
    <property type="component" value="Unassembled WGS sequence"/>
</dbReference>
<reference evidence="3" key="1">
    <citation type="journal article" date="2023" name="Commun. Biol.">
        <title>Genome analysis of Parmales, the sister group of diatoms, reveals the evolutionary specialization of diatoms from phago-mixotrophs to photoautotrophs.</title>
        <authorList>
            <person name="Ban H."/>
            <person name="Sato S."/>
            <person name="Yoshikawa S."/>
            <person name="Yamada K."/>
            <person name="Nakamura Y."/>
            <person name="Ichinomiya M."/>
            <person name="Sato N."/>
            <person name="Blanc-Mathieu R."/>
            <person name="Endo H."/>
            <person name="Kuwata A."/>
            <person name="Ogata H."/>
        </authorList>
    </citation>
    <scope>NUCLEOTIDE SEQUENCE [LARGE SCALE GENOMIC DNA]</scope>
    <source>
        <strain evidence="3">NIES 3701</strain>
    </source>
</reference>
<evidence type="ECO:0000313" key="3">
    <source>
        <dbReference type="Proteomes" id="UP001165085"/>
    </source>
</evidence>
<feature type="compositionally biased region" description="Basic and acidic residues" evidence="1">
    <location>
        <begin position="101"/>
        <end position="121"/>
    </location>
</feature>
<dbReference type="OrthoDB" id="10624456at2759"/>
<dbReference type="EMBL" id="BRXY01000180">
    <property type="protein sequence ID" value="GMH74580.1"/>
    <property type="molecule type" value="Genomic_DNA"/>
</dbReference>
<name>A0A9W7ARA6_9STRA</name>
<protein>
    <submittedName>
        <fullName evidence="2">Uncharacterized protein</fullName>
    </submittedName>
</protein>
<evidence type="ECO:0000256" key="1">
    <source>
        <dbReference type="SAM" id="MobiDB-lite"/>
    </source>
</evidence>
<sequence>MPTPSSLRVAQLRDKLQGSDFIVHEVVDVEPTSSDEEYESDTEEFVAGVVEVEEIRNVSGGSNEMTEEAERMLKEKRELEQWEQVFRAGQKGKGGGGKTVTPEKEKVMEVGGEGGEHFGID</sequence>
<organism evidence="2 3">
    <name type="scientific">Triparma strigata</name>
    <dbReference type="NCBI Taxonomy" id="1606541"/>
    <lineage>
        <taxon>Eukaryota</taxon>
        <taxon>Sar</taxon>
        <taxon>Stramenopiles</taxon>
        <taxon>Ochrophyta</taxon>
        <taxon>Bolidophyceae</taxon>
        <taxon>Parmales</taxon>
        <taxon>Triparmaceae</taxon>
        <taxon>Triparma</taxon>
    </lineage>
</organism>
<evidence type="ECO:0000313" key="2">
    <source>
        <dbReference type="EMBL" id="GMH74580.1"/>
    </source>
</evidence>
<comment type="caution">
    <text evidence="2">The sequence shown here is derived from an EMBL/GenBank/DDBJ whole genome shotgun (WGS) entry which is preliminary data.</text>
</comment>
<gene>
    <name evidence="2" type="ORF">TrST_g8780</name>
</gene>
<keyword evidence="3" id="KW-1185">Reference proteome</keyword>
<accession>A0A9W7ARA6</accession>